<dbReference type="PANTHER" id="PTHR13593:SF146">
    <property type="entry name" value="PLC-LIKE PHOSPHODIESTERASE"/>
    <property type="match status" value="1"/>
</dbReference>
<name>A0A9X0DNT7_9HELO</name>
<proteinExistence type="predicted"/>
<dbReference type="AlphaFoldDB" id="A0A9X0DNT7"/>
<dbReference type="Gene3D" id="3.20.20.190">
    <property type="entry name" value="Phosphatidylinositol (PI) phosphodiesterase"/>
    <property type="match status" value="1"/>
</dbReference>
<dbReference type="EMBL" id="JAPEIS010000004">
    <property type="protein sequence ID" value="KAJ8067368.1"/>
    <property type="molecule type" value="Genomic_DNA"/>
</dbReference>
<dbReference type="Proteomes" id="UP001152300">
    <property type="component" value="Unassembled WGS sequence"/>
</dbReference>
<dbReference type="InterPro" id="IPR017946">
    <property type="entry name" value="PLC-like_Pdiesterase_TIM-brl"/>
</dbReference>
<dbReference type="OrthoDB" id="7984201at2759"/>
<dbReference type="SUPFAM" id="SSF51695">
    <property type="entry name" value="PLC-like phosphodiesterases"/>
    <property type="match status" value="1"/>
</dbReference>
<dbReference type="Pfam" id="PF26146">
    <property type="entry name" value="PI-PLC_X"/>
    <property type="match status" value="1"/>
</dbReference>
<dbReference type="GO" id="GO:0006629">
    <property type="term" value="P:lipid metabolic process"/>
    <property type="evidence" value="ECO:0007669"/>
    <property type="project" value="InterPro"/>
</dbReference>
<gene>
    <name evidence="3" type="ORF">OCU04_004720</name>
</gene>
<keyword evidence="1" id="KW-0812">Transmembrane</keyword>
<dbReference type="InterPro" id="IPR051057">
    <property type="entry name" value="PI-PLC_domain"/>
</dbReference>
<accession>A0A9X0DNT7</accession>
<keyword evidence="1" id="KW-1133">Transmembrane helix</keyword>
<feature type="chain" id="PRO_5040974136" description="PLC-like phosphodiesterase" evidence="2">
    <location>
        <begin position="18"/>
        <end position="321"/>
    </location>
</feature>
<keyword evidence="2" id="KW-0732">Signal</keyword>
<evidence type="ECO:0000313" key="3">
    <source>
        <dbReference type="EMBL" id="KAJ8067368.1"/>
    </source>
</evidence>
<comment type="caution">
    <text evidence="3">The sequence shown here is derived from an EMBL/GenBank/DDBJ whole genome shotgun (WGS) entry which is preliminary data.</text>
</comment>
<evidence type="ECO:0000313" key="4">
    <source>
        <dbReference type="Proteomes" id="UP001152300"/>
    </source>
</evidence>
<reference evidence="3" key="1">
    <citation type="submission" date="2022-11" db="EMBL/GenBank/DDBJ databases">
        <title>Genome Resource of Sclerotinia nivalis Strain SnTB1, a Plant Pathogen Isolated from American Ginseng.</title>
        <authorList>
            <person name="Fan S."/>
        </authorList>
    </citation>
    <scope>NUCLEOTIDE SEQUENCE</scope>
    <source>
        <strain evidence="3">SnTB1</strain>
    </source>
</reference>
<sequence length="321" mass="34887">MRLIFLYLSVCVSVTAAQVCNGYAELCGRKWSNISQIGTHDSAFVGDLPTQNQNIDVTAQLKAGVRFLQAQTHYFLNTLTLCHTSCFELDAGPAVDYLSDIKNWLDANPNEVVTLLLTNGDYVPVGNFSAVMEASGLANYAYTPPHQLAIDEWPTLQEMITAGDRLVMFLDYDANTNVAPYILPEFSYFFETAYDVTTPTFPTCALDRPGGSNGEGLLPLINHYLDVNIFGILIPDRAAAAKTNAATGAGSIGAQADLCTTTWGRPPRVMLLDYFNTGNALAAQNTLNGLPVKRSAGSRSIIPLQTSLLFLIVFATFCILF</sequence>
<evidence type="ECO:0008006" key="5">
    <source>
        <dbReference type="Google" id="ProtNLM"/>
    </source>
</evidence>
<dbReference type="GO" id="GO:0008081">
    <property type="term" value="F:phosphoric diester hydrolase activity"/>
    <property type="evidence" value="ECO:0007669"/>
    <property type="project" value="InterPro"/>
</dbReference>
<protein>
    <recommendedName>
        <fullName evidence="5">PLC-like phosphodiesterase</fullName>
    </recommendedName>
</protein>
<feature type="signal peptide" evidence="2">
    <location>
        <begin position="1"/>
        <end position="17"/>
    </location>
</feature>
<dbReference type="PANTHER" id="PTHR13593">
    <property type="match status" value="1"/>
</dbReference>
<keyword evidence="1" id="KW-0472">Membrane</keyword>
<evidence type="ECO:0000256" key="1">
    <source>
        <dbReference type="SAM" id="Phobius"/>
    </source>
</evidence>
<feature type="transmembrane region" description="Helical" evidence="1">
    <location>
        <begin position="301"/>
        <end position="320"/>
    </location>
</feature>
<keyword evidence="4" id="KW-1185">Reference proteome</keyword>
<organism evidence="3 4">
    <name type="scientific">Sclerotinia nivalis</name>
    <dbReference type="NCBI Taxonomy" id="352851"/>
    <lineage>
        <taxon>Eukaryota</taxon>
        <taxon>Fungi</taxon>
        <taxon>Dikarya</taxon>
        <taxon>Ascomycota</taxon>
        <taxon>Pezizomycotina</taxon>
        <taxon>Leotiomycetes</taxon>
        <taxon>Helotiales</taxon>
        <taxon>Sclerotiniaceae</taxon>
        <taxon>Sclerotinia</taxon>
    </lineage>
</organism>
<evidence type="ECO:0000256" key="2">
    <source>
        <dbReference type="SAM" id="SignalP"/>
    </source>
</evidence>